<protein>
    <submittedName>
        <fullName evidence="1">Uncharacterized protein</fullName>
    </submittedName>
</protein>
<accession>A0A388L2Z4</accession>
<evidence type="ECO:0000313" key="1">
    <source>
        <dbReference type="EMBL" id="GBG76618.1"/>
    </source>
</evidence>
<sequence length="75" mass="8322">MNIRCNDRIVGIQLPPNIQCKGGAIVDDLTVACANEPSSLNELRFSEASINWEKSVYLLLPICSLCGLFTLRRLN</sequence>
<proteinExistence type="predicted"/>
<evidence type="ECO:0000313" key="2">
    <source>
        <dbReference type="Proteomes" id="UP000265515"/>
    </source>
</evidence>
<name>A0A388L2Z4_CHABU</name>
<dbReference type="Proteomes" id="UP000265515">
    <property type="component" value="Unassembled WGS sequence"/>
</dbReference>
<organism evidence="1 2">
    <name type="scientific">Chara braunii</name>
    <name type="common">Braun's stonewort</name>
    <dbReference type="NCBI Taxonomy" id="69332"/>
    <lineage>
        <taxon>Eukaryota</taxon>
        <taxon>Viridiplantae</taxon>
        <taxon>Streptophyta</taxon>
        <taxon>Charophyceae</taxon>
        <taxon>Charales</taxon>
        <taxon>Characeae</taxon>
        <taxon>Chara</taxon>
    </lineage>
</organism>
<dbReference type="Gramene" id="GBG76618">
    <property type="protein sequence ID" value="GBG76618"/>
    <property type="gene ID" value="CBR_g22834"/>
</dbReference>
<keyword evidence="2" id="KW-1185">Reference proteome</keyword>
<gene>
    <name evidence="1" type="ORF">CBR_g22834</name>
</gene>
<dbReference type="AlphaFoldDB" id="A0A388L2Z4"/>
<dbReference type="EMBL" id="BFEA01000249">
    <property type="protein sequence ID" value="GBG76618.1"/>
    <property type="molecule type" value="Genomic_DNA"/>
</dbReference>
<reference evidence="1 2" key="1">
    <citation type="journal article" date="2018" name="Cell">
        <title>The Chara Genome: Secondary Complexity and Implications for Plant Terrestrialization.</title>
        <authorList>
            <person name="Nishiyama T."/>
            <person name="Sakayama H."/>
            <person name="Vries J.D."/>
            <person name="Buschmann H."/>
            <person name="Saint-Marcoux D."/>
            <person name="Ullrich K.K."/>
            <person name="Haas F.B."/>
            <person name="Vanderstraeten L."/>
            <person name="Becker D."/>
            <person name="Lang D."/>
            <person name="Vosolsobe S."/>
            <person name="Rombauts S."/>
            <person name="Wilhelmsson P.K.I."/>
            <person name="Janitza P."/>
            <person name="Kern R."/>
            <person name="Heyl A."/>
            <person name="Rumpler F."/>
            <person name="Villalobos L.I.A.C."/>
            <person name="Clay J.M."/>
            <person name="Skokan R."/>
            <person name="Toyoda A."/>
            <person name="Suzuki Y."/>
            <person name="Kagoshima H."/>
            <person name="Schijlen E."/>
            <person name="Tajeshwar N."/>
            <person name="Catarino B."/>
            <person name="Hetherington A.J."/>
            <person name="Saltykova A."/>
            <person name="Bonnot C."/>
            <person name="Breuninger H."/>
            <person name="Symeonidi A."/>
            <person name="Radhakrishnan G.V."/>
            <person name="Van Nieuwerburgh F."/>
            <person name="Deforce D."/>
            <person name="Chang C."/>
            <person name="Karol K.G."/>
            <person name="Hedrich R."/>
            <person name="Ulvskov P."/>
            <person name="Glockner G."/>
            <person name="Delwiche C.F."/>
            <person name="Petrasek J."/>
            <person name="Van de Peer Y."/>
            <person name="Friml J."/>
            <person name="Beilby M."/>
            <person name="Dolan L."/>
            <person name="Kohara Y."/>
            <person name="Sugano S."/>
            <person name="Fujiyama A."/>
            <person name="Delaux P.-M."/>
            <person name="Quint M."/>
            <person name="TheiBen G."/>
            <person name="Hagemann M."/>
            <person name="Harholt J."/>
            <person name="Dunand C."/>
            <person name="Zachgo S."/>
            <person name="Langdale J."/>
            <person name="Maumus F."/>
            <person name="Straeten D.V.D."/>
            <person name="Gould S.B."/>
            <person name="Rensing S.A."/>
        </authorList>
    </citation>
    <scope>NUCLEOTIDE SEQUENCE [LARGE SCALE GENOMIC DNA]</scope>
    <source>
        <strain evidence="1 2">S276</strain>
    </source>
</reference>
<comment type="caution">
    <text evidence="1">The sequence shown here is derived from an EMBL/GenBank/DDBJ whole genome shotgun (WGS) entry which is preliminary data.</text>
</comment>